<gene>
    <name evidence="3" type="ORF">H7C18_08570</name>
</gene>
<accession>A0A7X0SJ59</accession>
<dbReference type="AlphaFoldDB" id="A0A7X0SJ59"/>
<sequence length="142" mass="15830">MAENVSRIRMNASADKVWEALTKPELVKQWQYGSDLLTDWQVGSEIRFRSAWEGNVYEQWGKVLEVTPGKRVKYSLFAPRPDLEDKPENYFVMSYVLEEENGATLLSIVQTDNRPGAGSSDSGADEGENAVLSALKSVAEAL</sequence>
<dbReference type="Gene3D" id="3.30.530.20">
    <property type="match status" value="1"/>
</dbReference>
<comment type="similarity">
    <text evidence="1">Belongs to the AHA1 family.</text>
</comment>
<evidence type="ECO:0000256" key="1">
    <source>
        <dbReference type="ARBA" id="ARBA00006817"/>
    </source>
</evidence>
<feature type="domain" description="Activator of Hsp90 ATPase homologue 1/2-like C-terminal" evidence="2">
    <location>
        <begin position="11"/>
        <end position="139"/>
    </location>
</feature>
<dbReference type="InterPro" id="IPR023393">
    <property type="entry name" value="START-like_dom_sf"/>
</dbReference>
<keyword evidence="4" id="KW-1185">Reference proteome</keyword>
<dbReference type="RefSeq" id="WP_185128609.1">
    <property type="nucleotide sequence ID" value="NZ_JACJVO010000009.1"/>
</dbReference>
<organism evidence="3 4">
    <name type="scientific">Cohnella zeiphila</name>
    <dbReference type="NCBI Taxonomy" id="2761120"/>
    <lineage>
        <taxon>Bacteria</taxon>
        <taxon>Bacillati</taxon>
        <taxon>Bacillota</taxon>
        <taxon>Bacilli</taxon>
        <taxon>Bacillales</taxon>
        <taxon>Paenibacillaceae</taxon>
        <taxon>Cohnella</taxon>
    </lineage>
</organism>
<dbReference type="InterPro" id="IPR013538">
    <property type="entry name" value="ASHA1/2-like_C"/>
</dbReference>
<evidence type="ECO:0000313" key="3">
    <source>
        <dbReference type="EMBL" id="MBB6730955.1"/>
    </source>
</evidence>
<dbReference type="SUPFAM" id="SSF55961">
    <property type="entry name" value="Bet v1-like"/>
    <property type="match status" value="1"/>
</dbReference>
<comment type="caution">
    <text evidence="3">The sequence shown here is derived from an EMBL/GenBank/DDBJ whole genome shotgun (WGS) entry which is preliminary data.</text>
</comment>
<evidence type="ECO:0000259" key="2">
    <source>
        <dbReference type="Pfam" id="PF08327"/>
    </source>
</evidence>
<protein>
    <submittedName>
        <fullName evidence="3">SRPBCC domain-containing protein</fullName>
    </submittedName>
</protein>
<dbReference type="EMBL" id="JACJVO010000009">
    <property type="protein sequence ID" value="MBB6730955.1"/>
    <property type="molecule type" value="Genomic_DNA"/>
</dbReference>
<evidence type="ECO:0000313" key="4">
    <source>
        <dbReference type="Proteomes" id="UP000564644"/>
    </source>
</evidence>
<dbReference type="Pfam" id="PF08327">
    <property type="entry name" value="AHSA1"/>
    <property type="match status" value="1"/>
</dbReference>
<dbReference type="Proteomes" id="UP000564644">
    <property type="component" value="Unassembled WGS sequence"/>
</dbReference>
<reference evidence="3 4" key="1">
    <citation type="submission" date="2020-08" db="EMBL/GenBank/DDBJ databases">
        <title>Cohnella phylogeny.</title>
        <authorList>
            <person name="Dunlap C."/>
        </authorList>
    </citation>
    <scope>NUCLEOTIDE SEQUENCE [LARGE SCALE GENOMIC DNA]</scope>
    <source>
        <strain evidence="3 4">CBP 2801</strain>
    </source>
</reference>
<name>A0A7X0SJ59_9BACL</name>
<proteinExistence type="inferred from homology"/>